<dbReference type="InterPro" id="IPR050297">
    <property type="entry name" value="LipidA_mod_glycosyltrf_83"/>
</dbReference>
<organism evidence="9 10">
    <name type="scientific">Vibrio splendidus</name>
    <dbReference type="NCBI Taxonomy" id="29497"/>
    <lineage>
        <taxon>Bacteria</taxon>
        <taxon>Pseudomonadati</taxon>
        <taxon>Pseudomonadota</taxon>
        <taxon>Gammaproteobacteria</taxon>
        <taxon>Vibrionales</taxon>
        <taxon>Vibrionaceae</taxon>
        <taxon>Vibrio</taxon>
    </lineage>
</organism>
<dbReference type="EMBL" id="JBGOOW010000006">
    <property type="protein sequence ID" value="MEZ8180694.1"/>
    <property type="molecule type" value="Genomic_DNA"/>
</dbReference>
<keyword evidence="4 9" id="KW-0808">Transferase</keyword>
<evidence type="ECO:0000256" key="1">
    <source>
        <dbReference type="ARBA" id="ARBA00004651"/>
    </source>
</evidence>
<feature type="transmembrane region" description="Helical" evidence="8">
    <location>
        <begin position="96"/>
        <end position="114"/>
    </location>
</feature>
<dbReference type="PANTHER" id="PTHR33908">
    <property type="entry name" value="MANNOSYLTRANSFERASE YKCB-RELATED"/>
    <property type="match status" value="1"/>
</dbReference>
<feature type="transmembrane region" description="Helical" evidence="8">
    <location>
        <begin position="275"/>
        <end position="293"/>
    </location>
</feature>
<evidence type="ECO:0000313" key="10">
    <source>
        <dbReference type="Proteomes" id="UP001569200"/>
    </source>
</evidence>
<accession>A0ABV4LQG2</accession>
<keyword evidence="7 8" id="KW-0472">Membrane</keyword>
<keyword evidence="3 9" id="KW-0328">Glycosyltransferase</keyword>
<evidence type="ECO:0000256" key="2">
    <source>
        <dbReference type="ARBA" id="ARBA00022475"/>
    </source>
</evidence>
<evidence type="ECO:0000256" key="8">
    <source>
        <dbReference type="SAM" id="Phobius"/>
    </source>
</evidence>
<feature type="transmembrane region" description="Helical" evidence="8">
    <location>
        <begin position="354"/>
        <end position="371"/>
    </location>
</feature>
<comment type="caution">
    <text evidence="9">The sequence shown here is derived from an EMBL/GenBank/DDBJ whole genome shotgun (WGS) entry which is preliminary data.</text>
</comment>
<proteinExistence type="predicted"/>
<dbReference type="RefSeq" id="WP_371690758.1">
    <property type="nucleotide sequence ID" value="NZ_JBGONW010000005.1"/>
</dbReference>
<evidence type="ECO:0000256" key="4">
    <source>
        <dbReference type="ARBA" id="ARBA00022679"/>
    </source>
</evidence>
<keyword evidence="5 8" id="KW-0812">Transmembrane</keyword>
<evidence type="ECO:0000256" key="3">
    <source>
        <dbReference type="ARBA" id="ARBA00022676"/>
    </source>
</evidence>
<feature type="transmembrane region" description="Helical" evidence="8">
    <location>
        <begin position="300"/>
        <end position="320"/>
    </location>
</feature>
<comment type="subcellular location">
    <subcellularLocation>
        <location evidence="1">Cell membrane</location>
        <topology evidence="1">Multi-pass membrane protein</topology>
    </subcellularLocation>
</comment>
<feature type="transmembrane region" description="Helical" evidence="8">
    <location>
        <begin position="9"/>
        <end position="27"/>
    </location>
</feature>
<dbReference type="PANTHER" id="PTHR33908:SF11">
    <property type="entry name" value="MEMBRANE PROTEIN"/>
    <property type="match status" value="1"/>
</dbReference>
<evidence type="ECO:0000313" key="9">
    <source>
        <dbReference type="EMBL" id="MEZ8180694.1"/>
    </source>
</evidence>
<feature type="transmembrane region" description="Helical" evidence="8">
    <location>
        <begin position="175"/>
        <end position="204"/>
    </location>
</feature>
<evidence type="ECO:0000256" key="6">
    <source>
        <dbReference type="ARBA" id="ARBA00022989"/>
    </source>
</evidence>
<feature type="transmembrane region" description="Helical" evidence="8">
    <location>
        <begin position="326"/>
        <end position="347"/>
    </location>
</feature>
<name>A0ABV4LQG2_VIBSP</name>
<evidence type="ECO:0000256" key="7">
    <source>
        <dbReference type="ARBA" id="ARBA00023136"/>
    </source>
</evidence>
<gene>
    <name evidence="9" type="ORF">ACED33_08410</name>
</gene>
<feature type="transmembrane region" description="Helical" evidence="8">
    <location>
        <begin position="120"/>
        <end position="139"/>
    </location>
</feature>
<evidence type="ECO:0000256" key="5">
    <source>
        <dbReference type="ARBA" id="ARBA00022692"/>
    </source>
</evidence>
<feature type="transmembrane region" description="Helical" evidence="8">
    <location>
        <begin position="211"/>
        <end position="231"/>
    </location>
</feature>
<keyword evidence="2" id="KW-1003">Cell membrane</keyword>
<sequence length="626" mass="71791">MLDLIRKNLVPSIAILAFVGFSLIDISRPPVDLHQFRQTQTLSTIYNYFISGIDFLKPELDTNGSHSVIILEFPLYQALVAFFMKVFGYHEEIARLLNIFMIVCGGVALAKLSEQYIQKGTFSAVLIFFLFNPSILFWSSTTIIDPFVLGATLVSAYLLFRWYQSPEDKGKFYTAMFVAVIPLVTKLTVAFIIYFTFLVFIILTGGFKKQFFKLVAFGVVWLASIAIWMSYSKYWHGINPHVYTNGSTSWYLGTTDQRLNIDIYLEFAKRFIHNHNGIIVLLLTAIGLISATLEKNKKILYVYFGLILASVLYFVIFINLNYIHTYYQLPINITFSVLSGFGFYYIIRYLKGAVNYNWLICFYSVLAFALLKYNVNQLDHSWRDLSPITSPYTKSTCEYNIGNQVKDYLYRYNVDPSLIGVRLEYSQDCWNGEHALMYYLKERGYITTKFSDVRLTDPELDLIINIYKDKTDSDISGWNKVDSGRLTGNVNSYYFDVFTKSKQVEFTSSIELSNTVIQGNKAIHFNEGKVIEGSGIPPYSDVDLAFTVKGSASGKGFFLMRTYTGGYGADEYREFKIEEGESKTHRFNFITNKYDDYVIIFGTISDSSYEITSPLNLSSKPIFKAY</sequence>
<protein>
    <submittedName>
        <fullName evidence="9">ArnT family glycosyltransferase</fullName>
        <ecNumber evidence="9">2.4.-.-</ecNumber>
    </submittedName>
</protein>
<dbReference type="EC" id="2.4.-.-" evidence="9"/>
<keyword evidence="10" id="KW-1185">Reference proteome</keyword>
<keyword evidence="6 8" id="KW-1133">Transmembrane helix</keyword>
<dbReference type="Proteomes" id="UP001569200">
    <property type="component" value="Unassembled WGS sequence"/>
</dbReference>
<dbReference type="GO" id="GO:0016757">
    <property type="term" value="F:glycosyltransferase activity"/>
    <property type="evidence" value="ECO:0007669"/>
    <property type="project" value="UniProtKB-KW"/>
</dbReference>
<reference evidence="9 10" key="1">
    <citation type="submission" date="2024-06" db="EMBL/GenBank/DDBJ databases">
        <authorList>
            <person name="Steensen K."/>
            <person name="Seneca J."/>
            <person name="Bartlau N."/>
            <person name="Yu A.X."/>
            <person name="Polz M.F."/>
        </authorList>
    </citation>
    <scope>NUCLEOTIDE SEQUENCE [LARGE SCALE GENOMIC DNA]</scope>
    <source>
        <strain evidence="9 10">1F145</strain>
    </source>
</reference>